<keyword evidence="1" id="KW-0732">Signal</keyword>
<gene>
    <name evidence="2" type="ORF">G5B37_14840</name>
</gene>
<dbReference type="EMBL" id="CP049057">
    <property type="protein sequence ID" value="QIE60785.1"/>
    <property type="molecule type" value="Genomic_DNA"/>
</dbReference>
<reference evidence="2 3" key="1">
    <citation type="submission" date="2020-02" db="EMBL/GenBank/DDBJ databases">
        <title>Complete genome sequence of Flavobacteriaceae bacterium.</title>
        <authorList>
            <person name="Kim S.-J."/>
            <person name="Kim Y.-S."/>
            <person name="Kim K.-H."/>
        </authorList>
    </citation>
    <scope>NUCLEOTIDE SEQUENCE [LARGE SCALE GENOMIC DNA]</scope>
    <source>
        <strain evidence="2 3">RR4-40</strain>
    </source>
</reference>
<feature type="chain" id="PRO_5026336033" description="Lipoprotein" evidence="1">
    <location>
        <begin position="28"/>
        <end position="435"/>
    </location>
</feature>
<dbReference type="PROSITE" id="PS51257">
    <property type="entry name" value="PROKAR_LIPOPROTEIN"/>
    <property type="match status" value="1"/>
</dbReference>
<evidence type="ECO:0008006" key="4">
    <source>
        <dbReference type="Google" id="ProtNLM"/>
    </source>
</evidence>
<dbReference type="RefSeq" id="WP_164680796.1">
    <property type="nucleotide sequence ID" value="NZ_CP049057.1"/>
</dbReference>
<sequence length="435" mass="46737">MRRLQKIFLCVSAISLLFLGSCGNGNSDGDSILKDAIVPTQETFTATTQENTASVPLVAMNALVSYTPETGMYVFNKNAAVSGLKPGSVVLFEGHSLRKITAVKTQGSTIEVQSEFAKLTDYYKDLDLSYTAPINWSDDNSMATTSAHAGMPIATMIHPVSGLLAPPSTNSRSVKLKTTVKGWKIEIKIEPDGDKMKLELVGKKGKVCSITAKGNISSFESTSEIRIVNGETQHFSYDNNGLNGEMEVKFAAVGLGSEIAMLEIPAKIEKTILVYGVIPVTLRLKANLKIFPEVAVGSSSQVSMKLKYNSDTGFSYDGSRLTPRGAITGETPEQTGDCNTATPAIAGMGVGVEFPRFEIGIFGNFVVPYLMVDTTYSTYLSTGLAGGAPPCHLARLKYKAKAGVSMNFLNVASVHNDYTIFDKVKKWTSEGSFCD</sequence>
<dbReference type="AlphaFoldDB" id="A0A6G6GQA5"/>
<keyword evidence="3" id="KW-1185">Reference proteome</keyword>
<proteinExistence type="predicted"/>
<dbReference type="Proteomes" id="UP000505306">
    <property type="component" value="Chromosome"/>
</dbReference>
<evidence type="ECO:0000313" key="3">
    <source>
        <dbReference type="Proteomes" id="UP000505306"/>
    </source>
</evidence>
<name>A0A6G6GQA5_9FLAO</name>
<evidence type="ECO:0000313" key="2">
    <source>
        <dbReference type="EMBL" id="QIE60785.1"/>
    </source>
</evidence>
<feature type="signal peptide" evidence="1">
    <location>
        <begin position="1"/>
        <end position="27"/>
    </location>
</feature>
<accession>A0A6G6GQA5</accession>
<protein>
    <recommendedName>
        <fullName evidence="4">Lipoprotein</fullName>
    </recommendedName>
</protein>
<evidence type="ECO:0000256" key="1">
    <source>
        <dbReference type="SAM" id="SignalP"/>
    </source>
</evidence>
<dbReference type="KEGG" id="mgel:G5B37_14840"/>
<organism evidence="2 3">
    <name type="scientific">Rasiella rasia</name>
    <dbReference type="NCBI Taxonomy" id="2744027"/>
    <lineage>
        <taxon>Bacteria</taxon>
        <taxon>Pseudomonadati</taxon>
        <taxon>Bacteroidota</taxon>
        <taxon>Flavobacteriia</taxon>
        <taxon>Flavobacteriales</taxon>
        <taxon>Flavobacteriaceae</taxon>
        <taxon>Rasiella</taxon>
    </lineage>
</organism>